<dbReference type="EMBL" id="JAHDYR010000025">
    <property type="protein sequence ID" value="KAG9393111.1"/>
    <property type="molecule type" value="Genomic_DNA"/>
</dbReference>
<evidence type="ECO:0000313" key="2">
    <source>
        <dbReference type="EMBL" id="KAG9393111.1"/>
    </source>
</evidence>
<accession>A0A8J6BX54</accession>
<gene>
    <name evidence="2" type="ORF">J8273_3240</name>
</gene>
<keyword evidence="3" id="KW-1185">Reference proteome</keyword>
<dbReference type="AlphaFoldDB" id="A0A8J6BX54"/>
<comment type="caution">
    <text evidence="2">The sequence shown here is derived from an EMBL/GenBank/DDBJ whole genome shotgun (WGS) entry which is preliminary data.</text>
</comment>
<sequence length="272" mass="30143">MLMSESKSDVHTEKRAALPKQRVYTNIDSLLREVSEELDKIPVLKPPPQSELEDLAEIVDEVKMEACVRLNAAGTVLQGITHDILPAFEAKLKEQIASVEESIYKLTLQMERQIKTTHRLLTWQDEVADVVIREQTRLADAVEILEHGSDKSVEEALPALQAEVEAAKKAVADLSPDPALAIPQDMADALVGNDEDITRLTSVIKTLNSTFGVDWIDDRSRMRGQGQSRLTPRIGLTPATPQQGTATPYARQLPVGSLRLTSTNLSRVHTRR</sequence>
<evidence type="ECO:0000313" key="3">
    <source>
        <dbReference type="Proteomes" id="UP000717585"/>
    </source>
</evidence>
<feature type="region of interest" description="Disordered" evidence="1">
    <location>
        <begin position="223"/>
        <end position="247"/>
    </location>
</feature>
<dbReference type="Proteomes" id="UP000717585">
    <property type="component" value="Unassembled WGS sequence"/>
</dbReference>
<feature type="compositionally biased region" description="Low complexity" evidence="1">
    <location>
        <begin position="237"/>
        <end position="247"/>
    </location>
</feature>
<protein>
    <submittedName>
        <fullName evidence="2">Uncharacterized protein</fullName>
    </submittedName>
</protein>
<proteinExistence type="predicted"/>
<reference evidence="2" key="1">
    <citation type="submission" date="2021-05" db="EMBL/GenBank/DDBJ databases">
        <title>A free-living protist that lacks canonical eukaryotic 1 DNA replication and segregation systems.</title>
        <authorList>
            <person name="Salas-Leiva D.E."/>
            <person name="Tromer E.C."/>
            <person name="Curtis B.A."/>
            <person name="Jerlstrom-Hultqvist J."/>
            <person name="Kolisko M."/>
            <person name="Yi Z."/>
            <person name="Salas-Leiva J.S."/>
            <person name="Gallot-Lavallee L."/>
            <person name="Kops G.J.P.L."/>
            <person name="Archibald J.M."/>
            <person name="Simpson A.G.B."/>
            <person name="Roger A.J."/>
        </authorList>
    </citation>
    <scope>NUCLEOTIDE SEQUENCE</scope>
    <source>
        <strain evidence="2">BICM</strain>
    </source>
</reference>
<evidence type="ECO:0000256" key="1">
    <source>
        <dbReference type="SAM" id="MobiDB-lite"/>
    </source>
</evidence>
<name>A0A8J6BX54_9EUKA</name>
<organism evidence="2 3">
    <name type="scientific">Carpediemonas membranifera</name>
    <dbReference type="NCBI Taxonomy" id="201153"/>
    <lineage>
        <taxon>Eukaryota</taxon>
        <taxon>Metamonada</taxon>
        <taxon>Carpediemonas-like organisms</taxon>
        <taxon>Carpediemonas</taxon>
    </lineage>
</organism>